<accession>A0ABT9S8D9</accession>
<dbReference type="EMBL" id="JAUSRO010000008">
    <property type="protein sequence ID" value="MDP9900614.1"/>
    <property type="molecule type" value="Genomic_DNA"/>
</dbReference>
<sequence>MGLAARPAYDAAMIGKRHPPPQSSADLPKVDPFDITRLAPDVQAVLAAMAASGAPPMESLPIPQAREAYQQMSALLGGAPLPVRQVRDLKAEGAAGPIPLRLYLPLAEGNDPAPTDAPLPVTVYLHGGGWVLGDLDSHDKVCRRLAQAAGCAVVGVHYRLAPEHPAPAGPDDVVAALRWLALHAAELGLDAARMALAGDSAGGSLSAVATQQLRDSEVALRAQVLFYPSTDLSPASDKFPSRRENGAVPPLTLALMAGLAGPFVAGFDRTDPRVSPLRATDLRGLPPALIVTAACDVLRDDGRLYRNALEAAGVPVDHVEVPGMVHGFIEMAGALPAVVEPLMTRTGTFLRKHFA</sequence>
<dbReference type="PANTHER" id="PTHR48081:SF8">
    <property type="entry name" value="ALPHA_BETA HYDROLASE FOLD-3 DOMAIN-CONTAINING PROTEIN-RELATED"/>
    <property type="match status" value="1"/>
</dbReference>
<dbReference type="SUPFAM" id="SSF53474">
    <property type="entry name" value="alpha/beta-Hydrolases"/>
    <property type="match status" value="1"/>
</dbReference>
<dbReference type="InterPro" id="IPR013094">
    <property type="entry name" value="AB_hydrolase_3"/>
</dbReference>
<gene>
    <name evidence="3" type="ORF">J2W36_002880</name>
</gene>
<evidence type="ECO:0000256" key="1">
    <source>
        <dbReference type="ARBA" id="ARBA00022801"/>
    </source>
</evidence>
<keyword evidence="1 3" id="KW-0378">Hydrolase</keyword>
<evidence type="ECO:0000259" key="2">
    <source>
        <dbReference type="Pfam" id="PF07859"/>
    </source>
</evidence>
<evidence type="ECO:0000313" key="4">
    <source>
        <dbReference type="Proteomes" id="UP001226867"/>
    </source>
</evidence>
<dbReference type="RefSeq" id="WP_307690419.1">
    <property type="nucleotide sequence ID" value="NZ_JAUSRO010000008.1"/>
</dbReference>
<dbReference type="Gene3D" id="3.40.50.1820">
    <property type="entry name" value="alpha/beta hydrolase"/>
    <property type="match status" value="1"/>
</dbReference>
<dbReference type="Pfam" id="PF07859">
    <property type="entry name" value="Abhydrolase_3"/>
    <property type="match status" value="1"/>
</dbReference>
<feature type="domain" description="Alpha/beta hydrolase fold-3" evidence="2">
    <location>
        <begin position="123"/>
        <end position="329"/>
    </location>
</feature>
<dbReference type="PANTHER" id="PTHR48081">
    <property type="entry name" value="AB HYDROLASE SUPERFAMILY PROTEIN C4A8.06C"/>
    <property type="match status" value="1"/>
</dbReference>
<proteinExistence type="predicted"/>
<dbReference type="EC" id="3.1.1.-" evidence="3"/>
<name>A0ABT9S8D9_9BURK</name>
<dbReference type="Proteomes" id="UP001226867">
    <property type="component" value="Unassembled WGS sequence"/>
</dbReference>
<dbReference type="InterPro" id="IPR029058">
    <property type="entry name" value="AB_hydrolase_fold"/>
</dbReference>
<evidence type="ECO:0000313" key="3">
    <source>
        <dbReference type="EMBL" id="MDP9900614.1"/>
    </source>
</evidence>
<dbReference type="InterPro" id="IPR050300">
    <property type="entry name" value="GDXG_lipolytic_enzyme"/>
</dbReference>
<organism evidence="3 4">
    <name type="scientific">Variovorax ginsengisoli</name>
    <dbReference type="NCBI Taxonomy" id="363844"/>
    <lineage>
        <taxon>Bacteria</taxon>
        <taxon>Pseudomonadati</taxon>
        <taxon>Pseudomonadota</taxon>
        <taxon>Betaproteobacteria</taxon>
        <taxon>Burkholderiales</taxon>
        <taxon>Comamonadaceae</taxon>
        <taxon>Variovorax</taxon>
    </lineage>
</organism>
<comment type="caution">
    <text evidence="3">The sequence shown here is derived from an EMBL/GenBank/DDBJ whole genome shotgun (WGS) entry which is preliminary data.</text>
</comment>
<protein>
    <submittedName>
        <fullName evidence="3">Acetyl esterase</fullName>
        <ecNumber evidence="3">3.1.1.-</ecNumber>
    </submittedName>
</protein>
<reference evidence="3 4" key="1">
    <citation type="submission" date="2023-07" db="EMBL/GenBank/DDBJ databases">
        <title>Sorghum-associated microbial communities from plants grown in Nebraska, USA.</title>
        <authorList>
            <person name="Schachtman D."/>
        </authorList>
    </citation>
    <scope>NUCLEOTIDE SEQUENCE [LARGE SCALE GENOMIC DNA]</scope>
    <source>
        <strain evidence="3 4">DS1607</strain>
    </source>
</reference>
<keyword evidence="4" id="KW-1185">Reference proteome</keyword>
<dbReference type="GO" id="GO:0016787">
    <property type="term" value="F:hydrolase activity"/>
    <property type="evidence" value="ECO:0007669"/>
    <property type="project" value="UniProtKB-KW"/>
</dbReference>